<name>A0A3E1NJ03_9BACT</name>
<reference evidence="1 2" key="1">
    <citation type="submission" date="2018-08" db="EMBL/GenBank/DDBJ databases">
        <title>Chitinophaga sp. K20C18050901, a novel bacterium isolated from forest soil.</title>
        <authorList>
            <person name="Wang C."/>
        </authorList>
    </citation>
    <scope>NUCLEOTIDE SEQUENCE [LARGE SCALE GENOMIC DNA]</scope>
    <source>
        <strain evidence="1 2">K20C18050901</strain>
    </source>
</reference>
<protein>
    <recommendedName>
        <fullName evidence="3">Single stranded DNA-binding protein</fullName>
    </recommendedName>
</protein>
<comment type="caution">
    <text evidence="1">The sequence shown here is derived from an EMBL/GenBank/DDBJ whole genome shotgun (WGS) entry which is preliminary data.</text>
</comment>
<dbReference type="Proteomes" id="UP000261174">
    <property type="component" value="Unassembled WGS sequence"/>
</dbReference>
<gene>
    <name evidence="1" type="ORF">DXN04_34455</name>
</gene>
<organism evidence="1 2">
    <name type="scientific">Chitinophaga silvisoli</name>
    <dbReference type="NCBI Taxonomy" id="2291814"/>
    <lineage>
        <taxon>Bacteria</taxon>
        <taxon>Pseudomonadati</taxon>
        <taxon>Bacteroidota</taxon>
        <taxon>Chitinophagia</taxon>
        <taxon>Chitinophagales</taxon>
        <taxon>Chitinophagaceae</taxon>
        <taxon>Chitinophaga</taxon>
    </lineage>
</organism>
<accession>A0A3E1NJ03</accession>
<proteinExistence type="predicted"/>
<evidence type="ECO:0000313" key="1">
    <source>
        <dbReference type="EMBL" id="RFM27915.1"/>
    </source>
</evidence>
<dbReference type="EMBL" id="QTJV01000067">
    <property type="protein sequence ID" value="RFM27915.1"/>
    <property type="molecule type" value="Genomic_DNA"/>
</dbReference>
<evidence type="ECO:0000313" key="2">
    <source>
        <dbReference type="Proteomes" id="UP000261174"/>
    </source>
</evidence>
<keyword evidence="2" id="KW-1185">Reference proteome</keyword>
<evidence type="ECO:0008006" key="3">
    <source>
        <dbReference type="Google" id="ProtNLM"/>
    </source>
</evidence>
<dbReference type="AlphaFoldDB" id="A0A3E1NJ03"/>
<sequence length="270" mass="29430">MLLISVIKYLIVMLDVKDLAQAVQGAAASENVNVVEPTTSVNQPVQPVVNAVPQTPQIDTDNQSSTQVETIDDVVKRICADGHSYVMTTVITNIDCQERTGRNGKSYLNAFVTIASPVKGAQSMPDGTHRMGMLGAVQMPFNQILLVMRKDKFYGRFVNYVGEAAEAGFASIYLTGVAVKVLCQFVPAGVQDRNPFTRKDNLYNVVDYDRYVYHVVGIEQPADPVLVGAYNVLIKQIMDDARAAIAAKREAKAKAASFVATAMSDDDMPF</sequence>